<dbReference type="SUPFAM" id="SSF52096">
    <property type="entry name" value="ClpP/crotonase"/>
    <property type="match status" value="1"/>
</dbReference>
<gene>
    <name evidence="1" type="ORF">ACFQGU_03795</name>
</gene>
<dbReference type="RefSeq" id="WP_386764032.1">
    <property type="nucleotide sequence ID" value="NZ_JBHSTI010000008.1"/>
</dbReference>
<comment type="caution">
    <text evidence="1">The sequence shown here is derived from an EMBL/GenBank/DDBJ whole genome shotgun (WGS) entry which is preliminary data.</text>
</comment>
<dbReference type="EMBL" id="JBHSTI010000008">
    <property type="protein sequence ID" value="MFC6236985.1"/>
    <property type="molecule type" value="Genomic_DNA"/>
</dbReference>
<proteinExistence type="predicted"/>
<dbReference type="Pfam" id="PF00378">
    <property type="entry name" value="ECH_1"/>
    <property type="match status" value="1"/>
</dbReference>
<evidence type="ECO:0000313" key="1">
    <source>
        <dbReference type="EMBL" id="MFC6236985.1"/>
    </source>
</evidence>
<dbReference type="PANTHER" id="PTHR43459">
    <property type="entry name" value="ENOYL-COA HYDRATASE"/>
    <property type="match status" value="1"/>
</dbReference>
<dbReference type="InterPro" id="IPR029045">
    <property type="entry name" value="ClpP/crotonase-like_dom_sf"/>
</dbReference>
<evidence type="ECO:0000313" key="2">
    <source>
        <dbReference type="Proteomes" id="UP001596138"/>
    </source>
</evidence>
<reference evidence="2" key="1">
    <citation type="journal article" date="2019" name="Int. J. Syst. Evol. Microbiol.">
        <title>The Global Catalogue of Microorganisms (GCM) 10K type strain sequencing project: providing services to taxonomists for standard genome sequencing and annotation.</title>
        <authorList>
            <consortium name="The Broad Institute Genomics Platform"/>
            <consortium name="The Broad Institute Genome Sequencing Center for Infectious Disease"/>
            <person name="Wu L."/>
            <person name="Ma J."/>
        </authorList>
    </citation>
    <scope>NUCLEOTIDE SEQUENCE [LARGE SCALE GENOMIC DNA]</scope>
    <source>
        <strain evidence="2">CGMCC 4.7317</strain>
    </source>
</reference>
<dbReference type="PANTHER" id="PTHR43459:SF1">
    <property type="entry name" value="EG:BACN32G11.4 PROTEIN"/>
    <property type="match status" value="1"/>
</dbReference>
<protein>
    <submittedName>
        <fullName evidence="1">Enoyl-CoA hydratase/isomerase family protein</fullName>
    </submittedName>
</protein>
<sequence>MTIVPPLVVVEADAGVLTLTLNRPQSSNALDPSLVAALDIALDAASSVDVGCVLLRAAGKRFCVGGDVTAFGAGSDVAVVESHVVRTAGVVRRLRELEAPLVVAAQGAVAGAGLALVLAADVTVAGRSTRFVPAYNAIGLTPDVGVSWLLTRAVGERRALQYLVSGTELTAAEACDWGIVSEVVDDDSVGGHAESICRRIAASGFAARETKRLLRSASTATTDDSAGDEAATFGRALSSDLAQRRIADFLDRH</sequence>
<dbReference type="CDD" id="cd06558">
    <property type="entry name" value="crotonase-like"/>
    <property type="match status" value="1"/>
</dbReference>
<accession>A0ABW1SYB3</accession>
<dbReference type="Proteomes" id="UP001596138">
    <property type="component" value="Unassembled WGS sequence"/>
</dbReference>
<keyword evidence="2" id="KW-1185">Reference proteome</keyword>
<dbReference type="InterPro" id="IPR001753">
    <property type="entry name" value="Enoyl-CoA_hydra/iso"/>
</dbReference>
<name>A0ABW1SYB3_9ACTN</name>
<dbReference type="Gene3D" id="3.90.226.10">
    <property type="entry name" value="2-enoyl-CoA Hydratase, Chain A, domain 1"/>
    <property type="match status" value="1"/>
</dbReference>
<organism evidence="1 2">
    <name type="scientific">Longivirga aurantiaca</name>
    <dbReference type="NCBI Taxonomy" id="1837743"/>
    <lineage>
        <taxon>Bacteria</taxon>
        <taxon>Bacillati</taxon>
        <taxon>Actinomycetota</taxon>
        <taxon>Actinomycetes</taxon>
        <taxon>Sporichthyales</taxon>
        <taxon>Sporichthyaceae</taxon>
        <taxon>Longivirga</taxon>
    </lineage>
</organism>